<evidence type="ECO:0000313" key="3">
    <source>
        <dbReference type="Proteomes" id="UP000196005"/>
    </source>
</evidence>
<protein>
    <recommendedName>
        <fullName evidence="1">DUF5644 domain-containing protein</fullName>
    </recommendedName>
</protein>
<dbReference type="EMBL" id="CP021416">
    <property type="protein sequence ID" value="ARU48553.1"/>
    <property type="molecule type" value="Genomic_DNA"/>
</dbReference>
<name>A0A1Y0HMW3_9BACT</name>
<dbReference type="InterPro" id="IPR041543">
    <property type="entry name" value="DUF5644"/>
</dbReference>
<organism evidence="2 3">
    <name type="scientific">Sulfurospirillum diekertiae</name>
    <dbReference type="NCBI Taxonomy" id="1854492"/>
    <lineage>
        <taxon>Bacteria</taxon>
        <taxon>Pseudomonadati</taxon>
        <taxon>Campylobacterota</taxon>
        <taxon>Epsilonproteobacteria</taxon>
        <taxon>Campylobacterales</taxon>
        <taxon>Sulfurospirillaceae</taxon>
        <taxon>Sulfurospirillum</taxon>
    </lineage>
</organism>
<evidence type="ECO:0000313" key="2">
    <source>
        <dbReference type="EMBL" id="ARU48553.1"/>
    </source>
</evidence>
<keyword evidence="3" id="KW-1185">Reference proteome</keyword>
<dbReference type="OrthoDB" id="5372285at2"/>
<dbReference type="Proteomes" id="UP000196005">
    <property type="component" value="Chromosome"/>
</dbReference>
<dbReference type="RefSeq" id="WP_087438496.1">
    <property type="nucleotide sequence ID" value="NZ_CP021416.1"/>
</dbReference>
<proteinExistence type="predicted"/>
<dbReference type="AlphaFoldDB" id="A0A1Y0HMW3"/>
<gene>
    <name evidence="2" type="ORF">Sdiek1_1389</name>
</gene>
<dbReference type="InterPro" id="IPR012675">
    <property type="entry name" value="Beta-grasp_dom_sf"/>
</dbReference>
<sequence length="225" mass="26064">MECKLELSVFRFDAKTDFLPYYKKHFITIDRSLSVNDLLAQIKEEDGSFDYPKSDLAALKINGKALFSNVSIDGIINSFGKSLTLEPLNTKHVTKDMIINTDNFDKKFKLLEAFVDTKDKALYEQYIIYYYASSVLDFVEDFQGDALFAFAYDMIQKHPDRKREILEIVANEHTGVFLHVRLCKKIYPCGADVEKKITELKNEVIKHRPYANALVEKFSHHIDLM</sequence>
<accession>A0A1Y0HMW3</accession>
<feature type="domain" description="DUF5644" evidence="1">
    <location>
        <begin position="104"/>
        <end position="206"/>
    </location>
</feature>
<dbReference type="Gene3D" id="1.10.1060.20">
    <property type="match status" value="1"/>
</dbReference>
<reference evidence="3" key="1">
    <citation type="submission" date="2017-05" db="EMBL/GenBank/DDBJ databases">
        <title>Dechlorination kinetics govern the competition between two new strains of the genus Sulfurospirillum.</title>
        <authorList>
            <person name="Buttet G.F."/>
            <person name="Murray A.M."/>
            <person name="Goris T."/>
            <person name="Burion M."/>
            <person name="Lin B."/>
            <person name="Rolle M."/>
            <person name="Maillard J."/>
        </authorList>
    </citation>
    <scope>NUCLEOTIDE SEQUENCE [LARGE SCALE GENOMIC DNA]</scope>
    <source>
        <strain evidence="3">SL2-1</strain>
    </source>
</reference>
<evidence type="ECO:0000259" key="1">
    <source>
        <dbReference type="Pfam" id="PF18712"/>
    </source>
</evidence>
<dbReference type="Pfam" id="PF18712">
    <property type="entry name" value="DUF5644"/>
    <property type="match status" value="1"/>
</dbReference>
<dbReference type="KEGG" id="suls:Sdiek1_1389"/>
<dbReference type="Gene3D" id="3.10.20.30">
    <property type="match status" value="1"/>
</dbReference>